<dbReference type="PANTHER" id="PTHR47618">
    <property type="entry name" value="BIFUNCTIONAL OLIGORIBONUCLEASE AND PAP PHOSPHATASE NRNA"/>
    <property type="match status" value="1"/>
</dbReference>
<dbReference type="Gene3D" id="3.90.1640.10">
    <property type="entry name" value="inorganic pyrophosphatase (n-terminal core)"/>
    <property type="match status" value="2"/>
</dbReference>
<gene>
    <name evidence="1" type="ORF">COT77_03320</name>
</gene>
<reference evidence="2" key="1">
    <citation type="submission" date="2017-09" db="EMBL/GenBank/DDBJ databases">
        <title>Depth-based differentiation of microbial function through sediment-hosted aquifers and enrichment of novel symbionts in the deep terrestrial subsurface.</title>
        <authorList>
            <person name="Probst A.J."/>
            <person name="Ladd B."/>
            <person name="Jarett J.K."/>
            <person name="Geller-Mcgrath D.E."/>
            <person name="Sieber C.M.K."/>
            <person name="Emerson J.B."/>
            <person name="Anantharaman K."/>
            <person name="Thomas B.C."/>
            <person name="Malmstrom R."/>
            <person name="Stieglmeier M."/>
            <person name="Klingl A."/>
            <person name="Woyke T."/>
            <person name="Ryan C.M."/>
            <person name="Banfield J.F."/>
        </authorList>
    </citation>
    <scope>NUCLEOTIDE SEQUENCE [LARGE SCALE GENOMIC DNA]</scope>
</reference>
<evidence type="ECO:0008006" key="3">
    <source>
        <dbReference type="Google" id="ProtNLM"/>
    </source>
</evidence>
<dbReference type="AlphaFoldDB" id="A0A2M6WWA6"/>
<sequence length="373" mass="42504">MEGTKQQISKLINKSNNILVATPENISGDALGSALALCGALNKLNKNAQFIAPEEIPAKFEFLPKSNSLSCEILKEREFILSVKNPGDHINNLYYEKNEGLLHIYLGAKEKIEEKDLKIIRSHPFDLIVTLNAYGLEYLGKAFEYNPELFFEVPVINIDNRLENENFGQINLVDITSSSVSEIVMELIDFLDRNLLNQDIATCILSGLIDATDNFQSSKTTPRTFNNAALLINRGGNQQEIIRYFYKTKSLDFLRLWGLILHELSWNGEKKLVWGRIKQQNFQKTNTGPEYLPQIFEEIKMAFPEMKTAILLWQAASDKEIRGTIYSLNSELLRNLAPKFNGALKNGNLFFRIKNLLLEEAEKQVLNLINEEL</sequence>
<protein>
    <recommendedName>
        <fullName evidence="3">DDH domain-containing protein</fullName>
    </recommendedName>
</protein>
<dbReference type="Proteomes" id="UP000228596">
    <property type="component" value="Unassembled WGS sequence"/>
</dbReference>
<dbReference type="PANTHER" id="PTHR47618:SF1">
    <property type="entry name" value="BIFUNCTIONAL OLIGORIBONUCLEASE AND PAP PHOSPHATASE NRNA"/>
    <property type="match status" value="1"/>
</dbReference>
<dbReference type="InterPro" id="IPR038763">
    <property type="entry name" value="DHH_sf"/>
</dbReference>
<dbReference type="SUPFAM" id="SSF64182">
    <property type="entry name" value="DHH phosphoesterases"/>
    <property type="match status" value="1"/>
</dbReference>
<evidence type="ECO:0000313" key="1">
    <source>
        <dbReference type="EMBL" id="PIT97088.1"/>
    </source>
</evidence>
<name>A0A2M6WWA6_9BACT</name>
<dbReference type="EMBL" id="PEZV01000037">
    <property type="protein sequence ID" value="PIT97088.1"/>
    <property type="molecule type" value="Genomic_DNA"/>
</dbReference>
<proteinExistence type="predicted"/>
<comment type="caution">
    <text evidence="1">The sequence shown here is derived from an EMBL/GenBank/DDBJ whole genome shotgun (WGS) entry which is preliminary data.</text>
</comment>
<evidence type="ECO:0000313" key="2">
    <source>
        <dbReference type="Proteomes" id="UP000228596"/>
    </source>
</evidence>
<dbReference type="InterPro" id="IPR051319">
    <property type="entry name" value="Oligoribo/pAp-PDE_c-di-AMP_PDE"/>
</dbReference>
<accession>A0A2M6WWA6</accession>
<organism evidence="1 2">
    <name type="scientific">Candidatus Berkelbacteria bacterium CG10_big_fil_rev_8_21_14_0_10_41_12</name>
    <dbReference type="NCBI Taxonomy" id="1974513"/>
    <lineage>
        <taxon>Bacteria</taxon>
        <taxon>Candidatus Berkelbacteria</taxon>
    </lineage>
</organism>